<proteinExistence type="inferred from homology"/>
<dbReference type="GO" id="GO:0000287">
    <property type="term" value="F:magnesium ion binding"/>
    <property type="evidence" value="ECO:0007669"/>
    <property type="project" value="UniProtKB-UniRule"/>
</dbReference>
<name>A0A1F4V2N8_UNCKA</name>
<comment type="catalytic activity">
    <reaction evidence="5">
        <text>diphosphate + H2O = 2 phosphate + H(+)</text>
        <dbReference type="Rhea" id="RHEA:24576"/>
        <dbReference type="ChEBI" id="CHEBI:15377"/>
        <dbReference type="ChEBI" id="CHEBI:15378"/>
        <dbReference type="ChEBI" id="CHEBI:33019"/>
        <dbReference type="ChEBI" id="CHEBI:43474"/>
        <dbReference type="EC" id="3.6.1.1"/>
    </reaction>
</comment>
<dbReference type="STRING" id="1802624.A2982_02635"/>
<protein>
    <recommendedName>
        <fullName evidence="5">Inorganic pyrophosphatase</fullName>
        <ecNumber evidence="5">3.6.1.1</ecNumber>
    </recommendedName>
    <alternativeName>
        <fullName evidence="5">Pyrophosphate phospho-hydrolase</fullName>
        <shortName evidence="5">PPase</shortName>
    </alternativeName>
</protein>
<comment type="subcellular location">
    <subcellularLocation>
        <location evidence="5">Cytoplasm</location>
    </subcellularLocation>
</comment>
<feature type="binding site" evidence="5">
    <location>
        <position position="55"/>
    </location>
    <ligand>
        <name>substrate</name>
    </ligand>
</feature>
<keyword evidence="4 5" id="KW-0460">Magnesium</keyword>
<keyword evidence="3 5" id="KW-0378">Hydrolase</keyword>
<gene>
    <name evidence="5" type="primary">ppa</name>
    <name evidence="6" type="ORF">A2982_02635</name>
</gene>
<feature type="binding site" evidence="5">
    <location>
        <position position="71"/>
    </location>
    <ligand>
        <name>Mg(2+)</name>
        <dbReference type="ChEBI" id="CHEBI:18420"/>
        <label>1</label>
    </ligand>
</feature>
<feature type="binding site" evidence="5">
    <location>
        <position position="103"/>
    </location>
    <ligand>
        <name>Mg(2+)</name>
        <dbReference type="ChEBI" id="CHEBI:18420"/>
        <label>1</label>
    </ligand>
</feature>
<feature type="binding site" evidence="5">
    <location>
        <position position="71"/>
    </location>
    <ligand>
        <name>Mg(2+)</name>
        <dbReference type="ChEBI" id="CHEBI:18420"/>
        <label>2</label>
    </ligand>
</feature>
<dbReference type="GO" id="GO:0005737">
    <property type="term" value="C:cytoplasm"/>
    <property type="evidence" value="ECO:0007669"/>
    <property type="project" value="UniProtKB-SubCell"/>
</dbReference>
<evidence type="ECO:0000256" key="4">
    <source>
        <dbReference type="ARBA" id="ARBA00022842"/>
    </source>
</evidence>
<dbReference type="GO" id="GO:0004427">
    <property type="term" value="F:inorganic diphosphate phosphatase activity"/>
    <property type="evidence" value="ECO:0007669"/>
    <property type="project" value="UniProtKB-UniRule"/>
</dbReference>
<dbReference type="Gene3D" id="3.90.80.10">
    <property type="entry name" value="Inorganic pyrophosphatase"/>
    <property type="match status" value="1"/>
</dbReference>
<keyword evidence="5" id="KW-0963">Cytoplasm</keyword>
<evidence type="ECO:0000256" key="1">
    <source>
        <dbReference type="ARBA" id="ARBA00001946"/>
    </source>
</evidence>
<dbReference type="PANTHER" id="PTHR10286">
    <property type="entry name" value="INORGANIC PYROPHOSPHATASE"/>
    <property type="match status" value="1"/>
</dbReference>
<evidence type="ECO:0000313" key="6">
    <source>
        <dbReference type="EMBL" id="OGC51441.1"/>
    </source>
</evidence>
<accession>A0A1F4V2N8</accession>
<dbReference type="EMBL" id="MEVH01000022">
    <property type="protein sequence ID" value="OGC51441.1"/>
    <property type="molecule type" value="Genomic_DNA"/>
</dbReference>
<dbReference type="InterPro" id="IPR036649">
    <property type="entry name" value="Pyrophosphatase_sf"/>
</dbReference>
<feature type="binding site" evidence="5">
    <location>
        <position position="66"/>
    </location>
    <ligand>
        <name>Mg(2+)</name>
        <dbReference type="ChEBI" id="CHEBI:18420"/>
        <label>1</label>
    </ligand>
</feature>
<dbReference type="PROSITE" id="PS00387">
    <property type="entry name" value="PPASE"/>
    <property type="match status" value="1"/>
</dbReference>
<dbReference type="Proteomes" id="UP000178771">
    <property type="component" value="Unassembled WGS sequence"/>
</dbReference>
<dbReference type="HAMAP" id="MF_00209">
    <property type="entry name" value="Inorganic_PPase"/>
    <property type="match status" value="1"/>
</dbReference>
<evidence type="ECO:0000313" key="7">
    <source>
        <dbReference type="Proteomes" id="UP000178771"/>
    </source>
</evidence>
<comment type="caution">
    <text evidence="6">The sequence shown here is derived from an EMBL/GenBank/DDBJ whole genome shotgun (WGS) entry which is preliminary data.</text>
</comment>
<sequence>MNLFHGIKQDKAPQVLKLVSEIAKGDFVKYEYNNEYGVLEVDRILYGPVHYPVVYADVPRTWNTHDGDPLDAVVYTTGNIVPGAIVHGRVVGLMGMLDNNEEDSKIICVNDRDPRYSHVNGVKDLPEYELKDLQTFMETYKYAQTGPGTVKITGFKDKEEAYKLIEWSMKEYEKKFKDQKRRFEPPADPAVL</sequence>
<feature type="binding site" evidence="5">
    <location>
        <position position="29"/>
    </location>
    <ligand>
        <name>substrate</name>
    </ligand>
</feature>
<reference evidence="6 7" key="1">
    <citation type="journal article" date="2016" name="Nat. Commun.">
        <title>Thousands of microbial genomes shed light on interconnected biogeochemical processes in an aquifer system.</title>
        <authorList>
            <person name="Anantharaman K."/>
            <person name="Brown C.T."/>
            <person name="Hug L.A."/>
            <person name="Sharon I."/>
            <person name="Castelle C.J."/>
            <person name="Probst A.J."/>
            <person name="Thomas B.C."/>
            <person name="Singh A."/>
            <person name="Wilkins M.J."/>
            <person name="Karaoz U."/>
            <person name="Brodie E.L."/>
            <person name="Williams K.H."/>
            <person name="Hubbard S.S."/>
            <person name="Banfield J.F."/>
        </authorList>
    </citation>
    <scope>NUCLEOTIDE SEQUENCE [LARGE SCALE GENOMIC DNA]</scope>
</reference>
<comment type="similarity">
    <text evidence="5">Belongs to the PPase family.</text>
</comment>
<keyword evidence="2 5" id="KW-0479">Metal-binding</keyword>
<feature type="binding site" evidence="5">
    <location>
        <position position="43"/>
    </location>
    <ligand>
        <name>substrate</name>
    </ligand>
</feature>
<evidence type="ECO:0000256" key="2">
    <source>
        <dbReference type="ARBA" id="ARBA00022723"/>
    </source>
</evidence>
<comment type="subunit">
    <text evidence="5">Homohexamer.</text>
</comment>
<feature type="binding site" evidence="5">
    <location>
        <position position="140"/>
    </location>
    <ligand>
        <name>substrate</name>
    </ligand>
</feature>
<dbReference type="SUPFAM" id="SSF50324">
    <property type="entry name" value="Inorganic pyrophosphatase"/>
    <property type="match status" value="1"/>
</dbReference>
<dbReference type="InterPro" id="IPR008162">
    <property type="entry name" value="Pyrophosphatase"/>
</dbReference>
<dbReference type="AlphaFoldDB" id="A0A1F4V2N8"/>
<organism evidence="6 7">
    <name type="scientific">candidate division WWE3 bacterium RIFCSPLOWO2_01_FULL_39_13</name>
    <dbReference type="NCBI Taxonomy" id="1802624"/>
    <lineage>
        <taxon>Bacteria</taxon>
        <taxon>Katanobacteria</taxon>
    </lineage>
</organism>
<comment type="function">
    <text evidence="5">Catalyzes the hydrolysis of inorganic pyrophosphate (PPi) forming two phosphate ions.</text>
</comment>
<dbReference type="EC" id="3.6.1.1" evidence="5"/>
<dbReference type="GO" id="GO:0006796">
    <property type="term" value="P:phosphate-containing compound metabolic process"/>
    <property type="evidence" value="ECO:0007669"/>
    <property type="project" value="InterPro"/>
</dbReference>
<evidence type="ECO:0000256" key="3">
    <source>
        <dbReference type="ARBA" id="ARBA00022801"/>
    </source>
</evidence>
<evidence type="ECO:0000256" key="5">
    <source>
        <dbReference type="HAMAP-Rule" id="MF_00209"/>
    </source>
</evidence>
<dbReference type="Pfam" id="PF00719">
    <property type="entry name" value="Pyrophosphatase"/>
    <property type="match status" value="1"/>
</dbReference>
<comment type="cofactor">
    <cofactor evidence="1 5">
        <name>Mg(2+)</name>
        <dbReference type="ChEBI" id="CHEBI:18420"/>
    </cofactor>
</comment>